<proteinExistence type="predicted"/>
<reference evidence="1" key="1">
    <citation type="submission" date="2013-06" db="EMBL/GenBank/DDBJ databases">
        <authorList>
            <person name="Sanchez Puerta M.V."/>
        </authorList>
    </citation>
    <scope>NUCLEOTIDE SEQUENCE</scope>
</reference>
<name>A0A059Q661_HYONI</name>
<dbReference type="AlphaFoldDB" id="A0A059Q661"/>
<geneLocation type="plastid" evidence="1"/>
<dbReference type="EMBL" id="KF248009">
    <property type="protein sequence ID" value="AGU46513.1"/>
    <property type="molecule type" value="Genomic_DNA"/>
</dbReference>
<accession>A0A059Q661</accession>
<keyword evidence="1" id="KW-0934">Plastid</keyword>
<dbReference type="GeneID" id="19591406"/>
<dbReference type="RefSeq" id="YP_009040365.1">
    <property type="nucleotide sequence ID" value="NC_024261.1"/>
</dbReference>
<reference evidence="1" key="2">
    <citation type="journal article" date="2014" name="PLoS ONE">
        <title>The Chloroplast Genome of Hyoscyamus niger and a Phylogenetic Study of the Tribe Hyoscyameae (Solanaceae).</title>
        <authorList>
            <person name="Sanchez-Puerta M.V."/>
            <person name="Abbona C.C."/>
        </authorList>
    </citation>
    <scope>NUCLEOTIDE SEQUENCE</scope>
</reference>
<evidence type="ECO:0000313" key="1">
    <source>
        <dbReference type="EMBL" id="AGU46513.1"/>
    </source>
</evidence>
<protein>
    <submittedName>
        <fullName evidence="1">Uncharacterized protein</fullName>
    </submittedName>
</protein>
<organism evidence="1">
    <name type="scientific">Hyoscyamus niger</name>
    <name type="common">Black henbane</name>
    <dbReference type="NCBI Taxonomy" id="4079"/>
    <lineage>
        <taxon>Eukaryota</taxon>
        <taxon>Viridiplantae</taxon>
        <taxon>Streptophyta</taxon>
        <taxon>Embryophyta</taxon>
        <taxon>Tracheophyta</taxon>
        <taxon>Spermatophyta</taxon>
        <taxon>Magnoliopsida</taxon>
        <taxon>eudicotyledons</taxon>
        <taxon>Gunneridae</taxon>
        <taxon>Pentapetalae</taxon>
        <taxon>asterids</taxon>
        <taxon>lamiids</taxon>
        <taxon>Solanales</taxon>
        <taxon>Solanaceae</taxon>
        <taxon>Solanoideae</taxon>
        <taxon>Hyoscyameae</taxon>
        <taxon>Hyoscyamus</taxon>
    </lineage>
</organism>
<gene>
    <name evidence="1" type="primary">orf115</name>
</gene>
<sequence>MSILNKRARIESVYQYRFDPSSWNWNKFGSGSRNLGDLLYLMNGESALKSSALHPPPEYMLQQESHKGRLETSGKMPARNPADKVHYIVEGLATYPFSDFGTGRSQNGDYRVNSI</sequence>